<feature type="signal peptide" evidence="1">
    <location>
        <begin position="1"/>
        <end position="22"/>
    </location>
</feature>
<dbReference type="OrthoDB" id="1119189at2"/>
<dbReference type="EMBL" id="VORB01000007">
    <property type="protein sequence ID" value="TXC78352.1"/>
    <property type="molecule type" value="Genomic_DNA"/>
</dbReference>
<feature type="chain" id="PRO_5023125456" description="DUF4292 domain-containing protein" evidence="1">
    <location>
        <begin position="23"/>
        <end position="317"/>
    </location>
</feature>
<evidence type="ECO:0008006" key="4">
    <source>
        <dbReference type="Google" id="ProtNLM"/>
    </source>
</evidence>
<evidence type="ECO:0000256" key="1">
    <source>
        <dbReference type="SAM" id="SignalP"/>
    </source>
</evidence>
<reference evidence="2 3" key="1">
    <citation type="submission" date="2019-08" db="EMBL/GenBank/DDBJ databases">
        <title>Genome of Luteibaculum oceani JCM 18817.</title>
        <authorList>
            <person name="Bowman J.P."/>
        </authorList>
    </citation>
    <scope>NUCLEOTIDE SEQUENCE [LARGE SCALE GENOMIC DNA]</scope>
    <source>
        <strain evidence="2 3">JCM 18817</strain>
    </source>
</reference>
<evidence type="ECO:0000313" key="3">
    <source>
        <dbReference type="Proteomes" id="UP000321168"/>
    </source>
</evidence>
<accession>A0A5C6UY66</accession>
<protein>
    <recommendedName>
        <fullName evidence="4">DUF4292 domain-containing protein</fullName>
    </recommendedName>
</protein>
<dbReference type="AlphaFoldDB" id="A0A5C6UY66"/>
<dbReference type="Proteomes" id="UP000321168">
    <property type="component" value="Unassembled WGS sequence"/>
</dbReference>
<keyword evidence="1" id="KW-0732">Signal</keyword>
<name>A0A5C6UY66_9FLAO</name>
<proteinExistence type="predicted"/>
<keyword evidence="3" id="KW-1185">Reference proteome</keyword>
<organism evidence="2 3">
    <name type="scientific">Luteibaculum oceani</name>
    <dbReference type="NCBI Taxonomy" id="1294296"/>
    <lineage>
        <taxon>Bacteria</taxon>
        <taxon>Pseudomonadati</taxon>
        <taxon>Bacteroidota</taxon>
        <taxon>Flavobacteriia</taxon>
        <taxon>Flavobacteriales</taxon>
        <taxon>Luteibaculaceae</taxon>
        <taxon>Luteibaculum</taxon>
    </lineage>
</organism>
<sequence>MKNLTTLVTLLLLILFSCQSNKIDDIQGVYTVDKELLKKELMNNLKDENNQTALSTAVLDKAIENSVIELNVSGDSLKGLMFLAGQTSLINSKIFYRNDSMLINTDGDDAYIIPNSDGFLFQNVGSKMHIQMIKADQKKLSKDTEMAIDNLLQKKAEVKEFEESIGKWKIGNYVDDFGDKTGEGYPYCIVKGEHTNSAVVKSDVFVKAYLEGGKFIFQIFNSSMTLKESFPDNEFGYIKIKYPDDDVEREKVFFFKNYILESPGDEKPLVHDFLLNEDGELKILIDVSTASKYYSDKYQFILKSNNLKEIISSLKNN</sequence>
<dbReference type="PROSITE" id="PS51257">
    <property type="entry name" value="PROKAR_LIPOPROTEIN"/>
    <property type="match status" value="1"/>
</dbReference>
<comment type="caution">
    <text evidence="2">The sequence shown here is derived from an EMBL/GenBank/DDBJ whole genome shotgun (WGS) entry which is preliminary data.</text>
</comment>
<dbReference type="RefSeq" id="WP_147014774.1">
    <property type="nucleotide sequence ID" value="NZ_VORB01000007.1"/>
</dbReference>
<evidence type="ECO:0000313" key="2">
    <source>
        <dbReference type="EMBL" id="TXC78352.1"/>
    </source>
</evidence>
<gene>
    <name evidence="2" type="ORF">FRX97_08460</name>
</gene>